<proteinExistence type="predicted"/>
<evidence type="ECO:0000313" key="1">
    <source>
        <dbReference type="EMBL" id="QMV67027.1"/>
    </source>
</evidence>
<evidence type="ECO:0000313" key="2">
    <source>
        <dbReference type="Proteomes" id="UP000515450"/>
    </source>
</evidence>
<keyword evidence="2" id="KW-1185">Reference proteome</keyword>
<dbReference type="RefSeq" id="WP_153848636.1">
    <property type="nucleotide sequence ID" value="NZ_CP058555.1"/>
</dbReference>
<accession>A0A7G5DZ52</accession>
<protein>
    <submittedName>
        <fullName evidence="1">Uncharacterized protein</fullName>
    </submittedName>
</protein>
<reference evidence="1 2" key="1">
    <citation type="journal article" date="2020" name="G3 (Bethesda)">
        <title>CeMbio - The Caenorhabditis elegans Microbiome Resource.</title>
        <authorList>
            <person name="Dirksen P."/>
            <person name="Assie A."/>
            <person name="Zimmermann J."/>
            <person name="Zhang F."/>
            <person name="Tietje A.M."/>
            <person name="Marsh S.A."/>
            <person name="Felix M.A."/>
            <person name="Shapira M."/>
            <person name="Kaleta C."/>
            <person name="Schulenburg H."/>
            <person name="Samuel B."/>
        </authorList>
    </citation>
    <scope>NUCLEOTIDE SEQUENCE [LARGE SCALE GENOMIC DNA]</scope>
    <source>
        <strain evidence="1 2">BIGb0170</strain>
    </source>
</reference>
<dbReference type="AlphaFoldDB" id="A0A7G5DZ52"/>
<name>A0A7G5DZ52_9SPHI</name>
<organism evidence="1 2">
    <name type="scientific">Sphingobacterium paramultivorum</name>
    <dbReference type="NCBI Taxonomy" id="2886510"/>
    <lineage>
        <taxon>Bacteria</taxon>
        <taxon>Pseudomonadati</taxon>
        <taxon>Bacteroidota</taxon>
        <taxon>Sphingobacteriia</taxon>
        <taxon>Sphingobacteriales</taxon>
        <taxon>Sphingobacteriaceae</taxon>
        <taxon>Sphingobacterium</taxon>
    </lineage>
</organism>
<sequence>MKWMFCILIFVIMEMDVAFAQAHLKNGVYEFVDSISLDPLGKGREKVQTVEKKTLIRTLIVLNDTICYRIGEHTQTFAVSFGMQADYLLKLKHVNNGFSAESKAVKLKLVIVDDETIAVEVLAGKARYFYSGGQYFTREIALPPEKKILTFKRGLIPEDIKNLCKQEH</sequence>
<dbReference type="Proteomes" id="UP000515450">
    <property type="component" value="Chromosome"/>
</dbReference>
<dbReference type="EMBL" id="CP058555">
    <property type="protein sequence ID" value="QMV67027.1"/>
    <property type="molecule type" value="Genomic_DNA"/>
</dbReference>
<gene>
    <name evidence="1" type="ORF">HS960_04875</name>
</gene>